<proteinExistence type="predicted"/>
<evidence type="ECO:0000313" key="6">
    <source>
        <dbReference type="EMBL" id="WLR96039.1"/>
    </source>
</evidence>
<sequence length="598" mass="67564">MQDKPQRLAYSYIRMSTEKQIRGDSLRRQLEWSDAYAKKHDLVLRSLQDIGVSAWKGKNKQKGKLGDFMRMVKEGVVPSGSYLLVESLDRLSRMTVMDALDLFREILRAGITVVTMGPPEQVYTWDGLNGDFGKLIITLTIMVRANEESERKSTIIRAAMENKRRLSRQGVKTNQSPPLWITAKKIAKGEFEYELNDRAEVVRWIFERSAEGIGFDTIARELNAKGEPTLKPSERGWFHTSVSNIVTSRSAIGEYQPGETVDGKLVARGDPIRGYYPAVVSDDVWLRAQKFVHRNRKGGRAGTRFSNLFDGLAECAHCSSRMYMLNNSRSAKQWQYLVCSANFRKLVSASGINGDVSNVPVCTKGTGRFRYDLAEKFVLDNVMEFGADDLMQMRKVGAELQNANERMAALTLALDDLRTREARLLKLVETEDEAEIPGLLTALKTRTHERVAVEKQLDAARHDRDVLAARQRSLDPASAIQQMRKEWETAKDDATRYGLRVRCNTSMRNIIDWIAFDSEQNVFTVVLFGGLRAYRFPNLKGIRARGATVIPQVVDMGLFIDGSPQSFDAAMAEKVKRLPLASEVSLVNDVRYPKDSDR</sequence>
<keyword evidence="7" id="KW-1185">Reference proteome</keyword>
<dbReference type="InterPro" id="IPR011109">
    <property type="entry name" value="DNA_bind_recombinase_dom"/>
</dbReference>
<dbReference type="AlphaFoldDB" id="A0AA50CKA0"/>
<evidence type="ECO:0000259" key="4">
    <source>
        <dbReference type="PROSITE" id="PS51736"/>
    </source>
</evidence>
<dbReference type="GO" id="GO:0003677">
    <property type="term" value="F:DNA binding"/>
    <property type="evidence" value="ECO:0007669"/>
    <property type="project" value="UniProtKB-KW"/>
</dbReference>
<dbReference type="EMBL" id="CP132302">
    <property type="protein sequence ID" value="WLR96039.1"/>
    <property type="molecule type" value="Genomic_DNA"/>
</dbReference>
<evidence type="ECO:0000259" key="5">
    <source>
        <dbReference type="PROSITE" id="PS51737"/>
    </source>
</evidence>
<dbReference type="Pfam" id="PF00239">
    <property type="entry name" value="Resolvase"/>
    <property type="match status" value="1"/>
</dbReference>
<dbReference type="Pfam" id="PF07508">
    <property type="entry name" value="Recombinase"/>
    <property type="match status" value="1"/>
</dbReference>
<dbReference type="Proteomes" id="UP001234585">
    <property type="component" value="Chromosome"/>
</dbReference>
<dbReference type="Gene3D" id="3.40.50.1390">
    <property type="entry name" value="Resolvase, N-terminal catalytic domain"/>
    <property type="match status" value="1"/>
</dbReference>
<protein>
    <submittedName>
        <fullName evidence="6">Recombinase family protein</fullName>
    </submittedName>
</protein>
<name>A0AA50CKA0_9HYPH</name>
<evidence type="ECO:0000256" key="2">
    <source>
        <dbReference type="ARBA" id="ARBA00023172"/>
    </source>
</evidence>
<dbReference type="PANTHER" id="PTHR30461:SF2">
    <property type="entry name" value="SERINE RECOMBINASE PINE-RELATED"/>
    <property type="match status" value="1"/>
</dbReference>
<dbReference type="CDD" id="cd00338">
    <property type="entry name" value="Ser_Recombinase"/>
    <property type="match status" value="1"/>
</dbReference>
<dbReference type="PROSITE" id="PS51737">
    <property type="entry name" value="RECOMBINASE_DNA_BIND"/>
    <property type="match status" value="1"/>
</dbReference>
<dbReference type="InterPro" id="IPR036162">
    <property type="entry name" value="Resolvase-like_N_sf"/>
</dbReference>
<organism evidence="6 7">
    <name type="scientific">Shinella sumterensis</name>
    <dbReference type="NCBI Taxonomy" id="1967501"/>
    <lineage>
        <taxon>Bacteria</taxon>
        <taxon>Pseudomonadati</taxon>
        <taxon>Pseudomonadota</taxon>
        <taxon>Alphaproteobacteria</taxon>
        <taxon>Hyphomicrobiales</taxon>
        <taxon>Rhizobiaceae</taxon>
        <taxon>Shinella</taxon>
    </lineage>
</organism>
<dbReference type="Gene3D" id="3.90.1750.20">
    <property type="entry name" value="Putative Large Serine Recombinase, Chain B, Domain 2"/>
    <property type="match status" value="1"/>
</dbReference>
<feature type="coiled-coil region" evidence="3">
    <location>
        <begin position="393"/>
        <end position="420"/>
    </location>
</feature>
<keyword evidence="1" id="KW-0238">DNA-binding</keyword>
<dbReference type="SMART" id="SM00857">
    <property type="entry name" value="Resolvase"/>
    <property type="match status" value="1"/>
</dbReference>
<feature type="domain" description="Resolvase/invertase-type recombinase catalytic" evidence="4">
    <location>
        <begin position="8"/>
        <end position="167"/>
    </location>
</feature>
<evidence type="ECO:0000313" key="7">
    <source>
        <dbReference type="Proteomes" id="UP001234585"/>
    </source>
</evidence>
<feature type="domain" description="Recombinase" evidence="5">
    <location>
        <begin position="178"/>
        <end position="298"/>
    </location>
</feature>
<keyword evidence="2" id="KW-0233">DNA recombination</keyword>
<dbReference type="PANTHER" id="PTHR30461">
    <property type="entry name" value="DNA-INVERTASE FROM LAMBDOID PROPHAGE"/>
    <property type="match status" value="1"/>
</dbReference>
<dbReference type="GO" id="GO:0000150">
    <property type="term" value="F:DNA strand exchange activity"/>
    <property type="evidence" value="ECO:0007669"/>
    <property type="project" value="InterPro"/>
</dbReference>
<keyword evidence="3" id="KW-0175">Coiled coil</keyword>
<reference evidence="6 7" key="1">
    <citation type="submission" date="2023-08" db="EMBL/GenBank/DDBJ databases">
        <title>Pathogen: clinical or host-associated sample.</title>
        <authorList>
            <person name="Hergert J."/>
            <person name="Casey R."/>
            <person name="Wagner J."/>
            <person name="Young E.L."/>
            <person name="Oakeson K.F."/>
        </authorList>
    </citation>
    <scope>NUCLEOTIDE SEQUENCE [LARGE SCALE GENOMIC DNA]</scope>
    <source>
        <strain evidence="6 7">1760953</strain>
    </source>
</reference>
<evidence type="ECO:0000256" key="3">
    <source>
        <dbReference type="SAM" id="Coils"/>
    </source>
</evidence>
<dbReference type="InterPro" id="IPR050639">
    <property type="entry name" value="SSR_resolvase"/>
</dbReference>
<dbReference type="InterPro" id="IPR006119">
    <property type="entry name" value="Resolv_N"/>
</dbReference>
<evidence type="ECO:0000256" key="1">
    <source>
        <dbReference type="ARBA" id="ARBA00023125"/>
    </source>
</evidence>
<dbReference type="SUPFAM" id="SSF53041">
    <property type="entry name" value="Resolvase-like"/>
    <property type="match status" value="1"/>
</dbReference>
<accession>A0AA50CKA0</accession>
<dbReference type="RefSeq" id="WP_306036523.1">
    <property type="nucleotide sequence ID" value="NZ_CP132302.1"/>
</dbReference>
<dbReference type="InterPro" id="IPR038109">
    <property type="entry name" value="DNA_bind_recomb_sf"/>
</dbReference>
<gene>
    <name evidence="6" type="ORF">Q9313_09805</name>
</gene>
<dbReference type="PROSITE" id="PS51736">
    <property type="entry name" value="RECOMBINASES_3"/>
    <property type="match status" value="1"/>
</dbReference>